<organism evidence="1 2">
    <name type="scientific">Marinibaculum pumilum</name>
    <dbReference type="NCBI Taxonomy" id="1766165"/>
    <lineage>
        <taxon>Bacteria</taxon>
        <taxon>Pseudomonadati</taxon>
        <taxon>Pseudomonadota</taxon>
        <taxon>Alphaproteobacteria</taxon>
        <taxon>Rhodospirillales</taxon>
        <taxon>Rhodospirillaceae</taxon>
        <taxon>Marinibaculum</taxon>
    </lineage>
</organism>
<evidence type="ECO:0000313" key="2">
    <source>
        <dbReference type="Proteomes" id="UP001595528"/>
    </source>
</evidence>
<dbReference type="NCBIfam" id="TIGR04371">
    <property type="entry name" value="methyltran_NanM"/>
    <property type="match status" value="1"/>
</dbReference>
<dbReference type="RefSeq" id="WP_379899318.1">
    <property type="nucleotide sequence ID" value="NZ_JBHRTR010000020.1"/>
</dbReference>
<reference evidence="2" key="1">
    <citation type="journal article" date="2019" name="Int. J. Syst. Evol. Microbiol.">
        <title>The Global Catalogue of Microorganisms (GCM) 10K type strain sequencing project: providing services to taxonomists for standard genome sequencing and annotation.</title>
        <authorList>
            <consortium name="The Broad Institute Genomics Platform"/>
            <consortium name="The Broad Institute Genome Sequencing Center for Infectious Disease"/>
            <person name="Wu L."/>
            <person name="Ma J."/>
        </authorList>
    </citation>
    <scope>NUCLEOTIDE SEQUENCE [LARGE SCALE GENOMIC DNA]</scope>
    <source>
        <strain evidence="2">KCTC 42964</strain>
    </source>
</reference>
<dbReference type="EMBL" id="JBHRTR010000020">
    <property type="protein sequence ID" value="MFC3227157.1"/>
    <property type="molecule type" value="Genomic_DNA"/>
</dbReference>
<accession>A0ABV7KXW4</accession>
<dbReference type="GO" id="GO:0008168">
    <property type="term" value="F:methyltransferase activity"/>
    <property type="evidence" value="ECO:0007669"/>
    <property type="project" value="UniProtKB-KW"/>
</dbReference>
<dbReference type="Proteomes" id="UP001595528">
    <property type="component" value="Unassembled WGS sequence"/>
</dbReference>
<evidence type="ECO:0000313" key="1">
    <source>
        <dbReference type="EMBL" id="MFC3227157.1"/>
    </source>
</evidence>
<comment type="caution">
    <text evidence="1">The sequence shown here is derived from an EMBL/GenBank/DDBJ whole genome shotgun (WGS) entry which is preliminary data.</text>
</comment>
<keyword evidence="1" id="KW-0489">Methyltransferase</keyword>
<keyword evidence="1" id="KW-0808">Transferase</keyword>
<sequence length="356" mass="40866">MDKSIDAMDAELLAGPEIYHPSRLWQDLNRQNTEQLRRGGIENFKRSINQNYFNFLPLTLGDAQLFRLMRDAVGHGRLPLPRSTMRDPDLTADGGLLPAKERIFNGRRGWRKFLYRTMVDLLWDHVARELPDDRLRQAAEPEIGNPIDLRRDGRLISQDLAHSFLEWRTLAPVLAGLRQGDHVPVVAEVGAGYGRLASALLTDMPVRYWIFDVPPALYVSQWYLGRLFPGLRQFRFRPFDRYQDVAAELAEADIAFFTVNQIEAMPGDAADVAVNISSLHEFKPRQIDNTLRQMARLARAAVYLKQYKTYVNPADRLIVQESAYRLPEGWQPQLWRTDTADPRFFEAVFAKAQGSV</sequence>
<dbReference type="InterPro" id="IPR029063">
    <property type="entry name" value="SAM-dependent_MTases_sf"/>
</dbReference>
<dbReference type="GO" id="GO:0032259">
    <property type="term" value="P:methylation"/>
    <property type="evidence" value="ECO:0007669"/>
    <property type="project" value="UniProtKB-KW"/>
</dbReference>
<dbReference type="EC" id="2.1.1.-" evidence="1"/>
<proteinExistence type="predicted"/>
<gene>
    <name evidence="1" type="ORF">ACFOGJ_07955</name>
</gene>
<dbReference type="SUPFAM" id="SSF53335">
    <property type="entry name" value="S-adenosyl-L-methionine-dependent methyltransferases"/>
    <property type="match status" value="1"/>
</dbReference>
<protein>
    <submittedName>
        <fullName evidence="1">Sugar O-methyltransferase</fullName>
        <ecNumber evidence="1">2.1.1.-</ecNumber>
    </submittedName>
</protein>
<name>A0ABV7KXW4_9PROT</name>
<keyword evidence="2" id="KW-1185">Reference proteome</keyword>
<dbReference type="InterPro" id="IPR030807">
    <property type="entry name" value="Methyltran_NanM"/>
</dbReference>
<dbReference type="Gene3D" id="3.40.50.150">
    <property type="entry name" value="Vaccinia Virus protein VP39"/>
    <property type="match status" value="1"/>
</dbReference>